<evidence type="ECO:0000259" key="5">
    <source>
        <dbReference type="Pfam" id="PF00535"/>
    </source>
</evidence>
<reference evidence="6" key="1">
    <citation type="journal article" date="2023" name="Comput. Struct. Biotechnol. J.">
        <title>Discovery of a novel marine Bacteroidetes with a rich repertoire of carbohydrate-active enzymes.</title>
        <authorList>
            <person name="Chen B."/>
            <person name="Liu G."/>
            <person name="Chen Q."/>
            <person name="Wang H."/>
            <person name="Liu L."/>
            <person name="Tang K."/>
        </authorList>
    </citation>
    <scope>NUCLEOTIDE SEQUENCE</scope>
    <source>
        <strain evidence="6">TK19036</strain>
    </source>
</reference>
<proteinExistence type="inferred from homology"/>
<keyword evidence="4" id="KW-1133">Transmembrane helix</keyword>
<accession>A0AA49GKM9</accession>
<name>A0AA49GKM9_9BACT</name>
<feature type="transmembrane region" description="Helical" evidence="4">
    <location>
        <begin position="253"/>
        <end position="273"/>
    </location>
</feature>
<keyword evidence="3" id="KW-0808">Transferase</keyword>
<dbReference type="PANTHER" id="PTHR43179">
    <property type="entry name" value="RHAMNOSYLTRANSFERASE WBBL"/>
    <property type="match status" value="1"/>
</dbReference>
<evidence type="ECO:0000256" key="2">
    <source>
        <dbReference type="ARBA" id="ARBA00022676"/>
    </source>
</evidence>
<dbReference type="PANTHER" id="PTHR43179:SF12">
    <property type="entry name" value="GALACTOFURANOSYLTRANSFERASE GLFT2"/>
    <property type="match status" value="1"/>
</dbReference>
<comment type="similarity">
    <text evidence="1">Belongs to the glycosyltransferase 2 family.</text>
</comment>
<keyword evidence="2" id="KW-0328">Glycosyltransferase</keyword>
<dbReference type="EMBL" id="CP120682">
    <property type="protein sequence ID" value="WKN35511.1"/>
    <property type="molecule type" value="Genomic_DNA"/>
</dbReference>
<evidence type="ECO:0000313" key="6">
    <source>
        <dbReference type="EMBL" id="WKN35511.1"/>
    </source>
</evidence>
<dbReference type="AlphaFoldDB" id="A0AA49GKM9"/>
<evidence type="ECO:0000256" key="4">
    <source>
        <dbReference type="SAM" id="Phobius"/>
    </source>
</evidence>
<keyword evidence="4" id="KW-0472">Membrane</keyword>
<dbReference type="InterPro" id="IPR001173">
    <property type="entry name" value="Glyco_trans_2-like"/>
</dbReference>
<dbReference type="Gene3D" id="3.90.550.10">
    <property type="entry name" value="Spore Coat Polysaccharide Biosynthesis Protein SpsA, Chain A"/>
    <property type="match status" value="1"/>
</dbReference>
<sequence>MKRDDSPLVSLITINYNTEEHTLGLLKSIQYIDYKNLEIIVVDNGSTNNPEKDFIAAHPEIIFIRSEQNLGFAGGNNLGIKRASGDFLFFINNDTELKSGLIPSLLNRFKADPAIGLISPKILYYGTQCIQYAGYTSLSLTARNRAIGNKLQDQGQFQQLIDTPYGHGAAMMVSKQVIETVGEMPEVYFLYYEELDWCEMIRRNGYKIKVDQSVTIDHKESMSIGKLNPVKSYYLMRNRILFVRRNFSFERKAIFMLYVAVIALPKGILVNLVKIRFQHLRAIVKGVIWNFKHPAY</sequence>
<dbReference type="SUPFAM" id="SSF53448">
    <property type="entry name" value="Nucleotide-diphospho-sugar transferases"/>
    <property type="match status" value="1"/>
</dbReference>
<dbReference type="Pfam" id="PF00535">
    <property type="entry name" value="Glycos_transf_2"/>
    <property type="match status" value="1"/>
</dbReference>
<protein>
    <submittedName>
        <fullName evidence="6">Glycosyltransferase family 2 protein</fullName>
    </submittedName>
</protein>
<dbReference type="CDD" id="cd04186">
    <property type="entry name" value="GT_2_like_c"/>
    <property type="match status" value="1"/>
</dbReference>
<organism evidence="6">
    <name type="scientific">Roseihalotalea indica</name>
    <dbReference type="NCBI Taxonomy" id="2867963"/>
    <lineage>
        <taxon>Bacteria</taxon>
        <taxon>Pseudomonadati</taxon>
        <taxon>Bacteroidota</taxon>
        <taxon>Cytophagia</taxon>
        <taxon>Cytophagales</taxon>
        <taxon>Catalimonadaceae</taxon>
        <taxon>Roseihalotalea</taxon>
    </lineage>
</organism>
<evidence type="ECO:0000256" key="1">
    <source>
        <dbReference type="ARBA" id="ARBA00006739"/>
    </source>
</evidence>
<feature type="domain" description="Glycosyltransferase 2-like" evidence="5">
    <location>
        <begin position="10"/>
        <end position="180"/>
    </location>
</feature>
<evidence type="ECO:0000256" key="3">
    <source>
        <dbReference type="ARBA" id="ARBA00022679"/>
    </source>
</evidence>
<keyword evidence="4" id="KW-0812">Transmembrane</keyword>
<dbReference type="InterPro" id="IPR029044">
    <property type="entry name" value="Nucleotide-diphossugar_trans"/>
</dbReference>
<dbReference type="GO" id="GO:0016757">
    <property type="term" value="F:glycosyltransferase activity"/>
    <property type="evidence" value="ECO:0007669"/>
    <property type="project" value="UniProtKB-KW"/>
</dbReference>
<gene>
    <name evidence="6" type="ORF">K4G66_24355</name>
</gene>
<reference evidence="6" key="2">
    <citation type="journal article" date="2024" name="Antonie Van Leeuwenhoek">
        <title>Roseihalotalea indica gen. nov., sp. nov., a halophilic Bacteroidetes from mesopelagic Southwest Indian Ocean with higher carbohydrate metabolic potential.</title>
        <authorList>
            <person name="Chen B."/>
            <person name="Zhang M."/>
            <person name="Lin D."/>
            <person name="Ye J."/>
            <person name="Tang K."/>
        </authorList>
    </citation>
    <scope>NUCLEOTIDE SEQUENCE</scope>
    <source>
        <strain evidence="6">TK19036</strain>
    </source>
</reference>